<keyword evidence="3" id="KW-0804">Transcription</keyword>
<dbReference type="InterPro" id="IPR009057">
    <property type="entry name" value="Homeodomain-like_sf"/>
</dbReference>
<keyword evidence="1" id="KW-0805">Transcription regulation</keyword>
<evidence type="ECO:0000256" key="2">
    <source>
        <dbReference type="ARBA" id="ARBA00023125"/>
    </source>
</evidence>
<dbReference type="InterPro" id="IPR050109">
    <property type="entry name" value="HTH-type_TetR-like_transc_reg"/>
</dbReference>
<dbReference type="Proteomes" id="UP001595722">
    <property type="component" value="Unassembled WGS sequence"/>
</dbReference>
<evidence type="ECO:0000313" key="7">
    <source>
        <dbReference type="Proteomes" id="UP001595722"/>
    </source>
</evidence>
<dbReference type="PROSITE" id="PS50977">
    <property type="entry name" value="HTH_TETR_2"/>
    <property type="match status" value="1"/>
</dbReference>
<dbReference type="SUPFAM" id="SSF48498">
    <property type="entry name" value="Tetracyclin repressor-like, C-terminal domain"/>
    <property type="match status" value="1"/>
</dbReference>
<keyword evidence="2 4" id="KW-0238">DNA-binding</keyword>
<dbReference type="EMBL" id="JBHRYB010000013">
    <property type="protein sequence ID" value="MFC3681059.1"/>
    <property type="molecule type" value="Genomic_DNA"/>
</dbReference>
<proteinExistence type="predicted"/>
<gene>
    <name evidence="6" type="ORF">ACFOMG_13210</name>
</gene>
<evidence type="ECO:0000256" key="1">
    <source>
        <dbReference type="ARBA" id="ARBA00023015"/>
    </source>
</evidence>
<keyword evidence="7" id="KW-1185">Reference proteome</keyword>
<evidence type="ECO:0000259" key="5">
    <source>
        <dbReference type="PROSITE" id="PS50977"/>
    </source>
</evidence>
<dbReference type="PANTHER" id="PTHR30055">
    <property type="entry name" value="HTH-TYPE TRANSCRIPTIONAL REGULATOR RUTR"/>
    <property type="match status" value="1"/>
</dbReference>
<organism evidence="6 7">
    <name type="scientific">Bacterioplanoides pacificum</name>
    <dbReference type="NCBI Taxonomy" id="1171596"/>
    <lineage>
        <taxon>Bacteria</taxon>
        <taxon>Pseudomonadati</taxon>
        <taxon>Pseudomonadota</taxon>
        <taxon>Gammaproteobacteria</taxon>
        <taxon>Oceanospirillales</taxon>
        <taxon>Oceanospirillaceae</taxon>
        <taxon>Bacterioplanoides</taxon>
    </lineage>
</organism>
<dbReference type="RefSeq" id="WP_376867229.1">
    <property type="nucleotide sequence ID" value="NZ_JBHRYB010000013.1"/>
</dbReference>
<dbReference type="InterPro" id="IPR036271">
    <property type="entry name" value="Tet_transcr_reg_TetR-rel_C_sf"/>
</dbReference>
<comment type="caution">
    <text evidence="6">The sequence shown here is derived from an EMBL/GenBank/DDBJ whole genome shotgun (WGS) entry which is preliminary data.</text>
</comment>
<evidence type="ECO:0000256" key="3">
    <source>
        <dbReference type="ARBA" id="ARBA00023163"/>
    </source>
</evidence>
<dbReference type="Pfam" id="PF00440">
    <property type="entry name" value="TetR_N"/>
    <property type="match status" value="1"/>
</dbReference>
<protein>
    <submittedName>
        <fullName evidence="6">TetR/AcrR family transcriptional regulator</fullName>
    </submittedName>
</protein>
<dbReference type="Gene3D" id="1.10.357.10">
    <property type="entry name" value="Tetracycline Repressor, domain 2"/>
    <property type="match status" value="1"/>
</dbReference>
<sequence length="215" mass="24047">MSRGRPRDPARQQASKQALRLAAQQLLEQKPYRSISIRELAQQAGTQSAMVSYYFGSKEGLFLDLLQHSGEQRQQRLQQLGLRIQAQPDQAIGLLVDNLVELMASEPWLVRLLQDEVLSQQSALRNGFMQAIPDRLKQGLLALFQQLIRQGVLRADLNPGYMVASLMSLVVFPLLAEPVMSQVLNIDRNTIVSDEWKHHLTLVLTQGLAPGGETA</sequence>
<evidence type="ECO:0000256" key="4">
    <source>
        <dbReference type="PROSITE-ProRule" id="PRU00335"/>
    </source>
</evidence>
<feature type="domain" description="HTH tetR-type" evidence="5">
    <location>
        <begin position="13"/>
        <end position="73"/>
    </location>
</feature>
<name>A0ABV7VU32_9GAMM</name>
<dbReference type="PANTHER" id="PTHR30055:SF234">
    <property type="entry name" value="HTH-TYPE TRANSCRIPTIONAL REGULATOR BETI"/>
    <property type="match status" value="1"/>
</dbReference>
<dbReference type="InterPro" id="IPR001647">
    <property type="entry name" value="HTH_TetR"/>
</dbReference>
<dbReference type="Pfam" id="PF17938">
    <property type="entry name" value="TetR_C_29"/>
    <property type="match status" value="1"/>
</dbReference>
<evidence type="ECO:0000313" key="6">
    <source>
        <dbReference type="EMBL" id="MFC3681059.1"/>
    </source>
</evidence>
<dbReference type="InterPro" id="IPR041474">
    <property type="entry name" value="NicS_C"/>
</dbReference>
<feature type="DNA-binding region" description="H-T-H motif" evidence="4">
    <location>
        <begin position="36"/>
        <end position="55"/>
    </location>
</feature>
<dbReference type="SUPFAM" id="SSF46689">
    <property type="entry name" value="Homeodomain-like"/>
    <property type="match status" value="1"/>
</dbReference>
<reference evidence="7" key="1">
    <citation type="journal article" date="2019" name="Int. J. Syst. Evol. Microbiol.">
        <title>The Global Catalogue of Microorganisms (GCM) 10K type strain sequencing project: providing services to taxonomists for standard genome sequencing and annotation.</title>
        <authorList>
            <consortium name="The Broad Institute Genomics Platform"/>
            <consortium name="The Broad Institute Genome Sequencing Center for Infectious Disease"/>
            <person name="Wu L."/>
            <person name="Ma J."/>
        </authorList>
    </citation>
    <scope>NUCLEOTIDE SEQUENCE [LARGE SCALE GENOMIC DNA]</scope>
    <source>
        <strain evidence="7">KCTC 42424</strain>
    </source>
</reference>
<accession>A0ABV7VU32</accession>